<dbReference type="PANTHER" id="PTHR28014:SF1">
    <property type="entry name" value="NEGATIVE REGULATOR OF RAS-CAMP PATHWAY"/>
    <property type="match status" value="1"/>
</dbReference>
<dbReference type="GO" id="GO:0031930">
    <property type="term" value="P:mitochondria-nucleus signaling pathway"/>
    <property type="evidence" value="ECO:0007669"/>
    <property type="project" value="TreeGrafter"/>
</dbReference>
<dbReference type="PANTHER" id="PTHR28014">
    <property type="entry name" value="NEGATIVE REGULATOR OF RAS-CAMP PATHWAY"/>
    <property type="match status" value="1"/>
</dbReference>
<evidence type="ECO:0000256" key="1">
    <source>
        <dbReference type="SAM" id="MobiDB-lite"/>
    </source>
</evidence>
<dbReference type="EMBL" id="JAAGWQ010000365">
    <property type="protein sequence ID" value="KAF5656357.1"/>
    <property type="molecule type" value="Genomic_DNA"/>
</dbReference>
<dbReference type="GO" id="GO:0006808">
    <property type="term" value="P:regulation of nitrogen utilization"/>
    <property type="evidence" value="ECO:0007669"/>
    <property type="project" value="TreeGrafter"/>
</dbReference>
<dbReference type="AlphaFoldDB" id="A0A8H5WBI1"/>
<feature type="region of interest" description="Disordered" evidence="1">
    <location>
        <begin position="254"/>
        <end position="280"/>
    </location>
</feature>
<comment type="caution">
    <text evidence="3">The sequence shown here is derived from an EMBL/GenBank/DDBJ whole genome shotgun (WGS) entry which is preliminary data.</text>
</comment>
<dbReference type="GO" id="GO:0000122">
    <property type="term" value="P:negative regulation of transcription by RNA polymerase II"/>
    <property type="evidence" value="ECO:0007669"/>
    <property type="project" value="TreeGrafter"/>
</dbReference>
<gene>
    <name evidence="3" type="ORF">FHETE_11040</name>
</gene>
<dbReference type="InterPro" id="IPR053043">
    <property type="entry name" value="Ras-cAMP_regulatory"/>
</dbReference>
<evidence type="ECO:0000313" key="3">
    <source>
        <dbReference type="EMBL" id="KAF5656357.1"/>
    </source>
</evidence>
<keyword evidence="4" id="KW-1185">Reference proteome</keyword>
<proteinExistence type="predicted"/>
<organism evidence="3 4">
    <name type="scientific">Fusarium heterosporum</name>
    <dbReference type="NCBI Taxonomy" id="42747"/>
    <lineage>
        <taxon>Eukaryota</taxon>
        <taxon>Fungi</taxon>
        <taxon>Dikarya</taxon>
        <taxon>Ascomycota</taxon>
        <taxon>Pezizomycotina</taxon>
        <taxon>Sordariomycetes</taxon>
        <taxon>Hypocreomycetidae</taxon>
        <taxon>Hypocreales</taxon>
        <taxon>Nectriaceae</taxon>
        <taxon>Fusarium</taxon>
        <taxon>Fusarium heterosporum species complex</taxon>
    </lineage>
</organism>
<dbReference type="InterPro" id="IPR021711">
    <property type="entry name" value="DUF3295"/>
</dbReference>
<dbReference type="Pfam" id="PF11702">
    <property type="entry name" value="DUF3295"/>
    <property type="match status" value="1"/>
</dbReference>
<feature type="region of interest" description="Disordered" evidence="1">
    <location>
        <begin position="49"/>
        <end position="69"/>
    </location>
</feature>
<dbReference type="GO" id="GO:0005737">
    <property type="term" value="C:cytoplasm"/>
    <property type="evidence" value="ECO:0007669"/>
    <property type="project" value="TreeGrafter"/>
</dbReference>
<reference evidence="3 4" key="1">
    <citation type="submission" date="2020-05" db="EMBL/GenBank/DDBJ databases">
        <title>Identification and distribution of gene clusters putatively required for synthesis of sphingolipid metabolism inhibitors in phylogenetically diverse species of the filamentous fungus Fusarium.</title>
        <authorList>
            <person name="Kim H.-S."/>
            <person name="Busman M."/>
            <person name="Brown D.W."/>
            <person name="Divon H."/>
            <person name="Uhlig S."/>
            <person name="Proctor R.H."/>
        </authorList>
    </citation>
    <scope>NUCLEOTIDE SEQUENCE [LARGE SCALE GENOMIC DNA]</scope>
    <source>
        <strain evidence="3 4">NRRL 20693</strain>
    </source>
</reference>
<dbReference type="Proteomes" id="UP000567885">
    <property type="component" value="Unassembled WGS sequence"/>
</dbReference>
<name>A0A8H5WBI1_FUSHE</name>
<sequence length="497" mass="53601">MTNPLSSHVSTVDASVTHKVDISNPVDFHSLQTDRLGIASANSLYASSSVSSPCAGSTEQGRTSGKWIGRPWQGETFVAHDEENKGPSTQTLSQNIVSQSRIHDLLQLSCSVKSHDGQEAGDFSSFPAPLEIGRLRVRRPDSCASTGSRREGHVGSGDFERMIVFTTKGKGPSSALSQVLLVAKEALPLSPPFEQSGSVTTDSESPVKNITASEGPPLTSPPQIPSGTTVLCKSSPFQTPTPRAVSVAAHSIDAIPGREPSPTARKPVQSRKPARFAPANSCSVSEQDQCLITGELTKPVFQIGDSSEEDGFFRSVKASWGPRSLLTTRKKHATSSSNVMTRTTGSETDVDSDTDDCIVESAIDDDDDYSDWEDVPAKGNNSSMDEGLFRRVEYKCRQASAPSLIALMLHQNGRGRSSLSDHASQAALSPCASRRGTLATVSAESAVLKRRHKSYYTANLKKFPEKLYLKRSKEVDADSYDRDLLKYANDGYNSRGW</sequence>
<accession>A0A8H5WBI1</accession>
<evidence type="ECO:0000313" key="4">
    <source>
        <dbReference type="Proteomes" id="UP000567885"/>
    </source>
</evidence>
<dbReference type="OrthoDB" id="5054775at2759"/>
<protein>
    <recommendedName>
        <fullName evidence="2">DUF3295 domain-containing protein</fullName>
    </recommendedName>
</protein>
<feature type="domain" description="DUF3295" evidence="2">
    <location>
        <begin position="104"/>
        <end position="428"/>
    </location>
</feature>
<evidence type="ECO:0000259" key="2">
    <source>
        <dbReference type="Pfam" id="PF11702"/>
    </source>
</evidence>